<proteinExistence type="predicted"/>
<dbReference type="EMBL" id="JABFTP020000062">
    <property type="protein sequence ID" value="KAL3272848.1"/>
    <property type="molecule type" value="Genomic_DNA"/>
</dbReference>
<protein>
    <submittedName>
        <fullName evidence="1">Uncharacterized protein</fullName>
    </submittedName>
</protein>
<accession>A0ABD2N2C5</accession>
<dbReference type="AlphaFoldDB" id="A0ABD2N2C5"/>
<sequence>MYPWIHGKNIPNKPNPLRVTSSNPIYAKEILKHKNKLASGAHKNMGVKDDKTPKQMDFLNKLRTELKRRIDNGEVGHTIKYIKGIPQIVENSTKNPIGLTSTGRLVTQT</sequence>
<dbReference type="Proteomes" id="UP001516400">
    <property type="component" value="Unassembled WGS sequence"/>
</dbReference>
<evidence type="ECO:0000313" key="1">
    <source>
        <dbReference type="EMBL" id="KAL3272848.1"/>
    </source>
</evidence>
<comment type="caution">
    <text evidence="1">The sequence shown here is derived from an EMBL/GenBank/DDBJ whole genome shotgun (WGS) entry which is preliminary data.</text>
</comment>
<reference evidence="1 2" key="1">
    <citation type="journal article" date="2021" name="BMC Biol.">
        <title>Horizontally acquired antibacterial genes associated with adaptive radiation of ladybird beetles.</title>
        <authorList>
            <person name="Li H.S."/>
            <person name="Tang X.F."/>
            <person name="Huang Y.H."/>
            <person name="Xu Z.Y."/>
            <person name="Chen M.L."/>
            <person name="Du X.Y."/>
            <person name="Qiu B.Y."/>
            <person name="Chen P.T."/>
            <person name="Zhang W."/>
            <person name="Slipinski A."/>
            <person name="Escalona H.E."/>
            <person name="Waterhouse R.M."/>
            <person name="Zwick A."/>
            <person name="Pang H."/>
        </authorList>
    </citation>
    <scope>NUCLEOTIDE SEQUENCE [LARGE SCALE GENOMIC DNA]</scope>
    <source>
        <strain evidence="1">SYSU2018</strain>
    </source>
</reference>
<evidence type="ECO:0000313" key="2">
    <source>
        <dbReference type="Proteomes" id="UP001516400"/>
    </source>
</evidence>
<name>A0ABD2N2C5_9CUCU</name>
<organism evidence="1 2">
    <name type="scientific">Cryptolaemus montrouzieri</name>
    <dbReference type="NCBI Taxonomy" id="559131"/>
    <lineage>
        <taxon>Eukaryota</taxon>
        <taxon>Metazoa</taxon>
        <taxon>Ecdysozoa</taxon>
        <taxon>Arthropoda</taxon>
        <taxon>Hexapoda</taxon>
        <taxon>Insecta</taxon>
        <taxon>Pterygota</taxon>
        <taxon>Neoptera</taxon>
        <taxon>Endopterygota</taxon>
        <taxon>Coleoptera</taxon>
        <taxon>Polyphaga</taxon>
        <taxon>Cucujiformia</taxon>
        <taxon>Coccinelloidea</taxon>
        <taxon>Coccinellidae</taxon>
        <taxon>Scymninae</taxon>
        <taxon>Scymnini</taxon>
        <taxon>Cryptolaemus</taxon>
    </lineage>
</organism>
<keyword evidence="2" id="KW-1185">Reference proteome</keyword>
<gene>
    <name evidence="1" type="ORF">HHI36_014309</name>
</gene>